<dbReference type="GO" id="GO:0003700">
    <property type="term" value="F:DNA-binding transcription factor activity"/>
    <property type="evidence" value="ECO:0007669"/>
    <property type="project" value="InterPro"/>
</dbReference>
<dbReference type="InterPro" id="IPR036388">
    <property type="entry name" value="WH-like_DNA-bd_sf"/>
</dbReference>
<accession>A0A1H9K2J0</accession>
<dbReference type="GO" id="GO:0016747">
    <property type="term" value="F:acyltransferase activity, transferring groups other than amino-acyl groups"/>
    <property type="evidence" value="ECO:0007669"/>
    <property type="project" value="InterPro"/>
</dbReference>
<organism evidence="3 4">
    <name type="scientific">Actinokineospora terrae</name>
    <dbReference type="NCBI Taxonomy" id="155974"/>
    <lineage>
        <taxon>Bacteria</taxon>
        <taxon>Bacillati</taxon>
        <taxon>Actinomycetota</taxon>
        <taxon>Actinomycetes</taxon>
        <taxon>Pseudonocardiales</taxon>
        <taxon>Pseudonocardiaceae</taxon>
        <taxon>Actinokineospora</taxon>
    </lineage>
</organism>
<evidence type="ECO:0000313" key="3">
    <source>
        <dbReference type="EMBL" id="SEQ93426.1"/>
    </source>
</evidence>
<dbReference type="InterPro" id="IPR039422">
    <property type="entry name" value="MarR/SlyA-like"/>
</dbReference>
<proteinExistence type="predicted"/>
<feature type="domain" description="HTH marR-type" evidence="1">
    <location>
        <begin position="9"/>
        <end position="145"/>
    </location>
</feature>
<name>A0A1H9K2J0_9PSEU</name>
<dbReference type="InterPro" id="IPR036390">
    <property type="entry name" value="WH_DNA-bd_sf"/>
</dbReference>
<dbReference type="Proteomes" id="UP000199051">
    <property type="component" value="Unassembled WGS sequence"/>
</dbReference>
<dbReference type="InterPro" id="IPR000835">
    <property type="entry name" value="HTH_MarR-typ"/>
</dbReference>
<dbReference type="GO" id="GO:0006950">
    <property type="term" value="P:response to stress"/>
    <property type="evidence" value="ECO:0007669"/>
    <property type="project" value="TreeGrafter"/>
</dbReference>
<dbReference type="AlphaFoldDB" id="A0A1H9K2J0"/>
<evidence type="ECO:0000259" key="1">
    <source>
        <dbReference type="PROSITE" id="PS50995"/>
    </source>
</evidence>
<feature type="domain" description="N-acetyltransferase" evidence="2">
    <location>
        <begin position="173"/>
        <end position="311"/>
    </location>
</feature>
<dbReference type="Gene3D" id="3.40.630.30">
    <property type="match status" value="1"/>
</dbReference>
<dbReference type="InterPro" id="IPR000182">
    <property type="entry name" value="GNAT_dom"/>
</dbReference>
<dbReference type="STRING" id="155974.SAMN04487818_1011"/>
<keyword evidence="3" id="KW-0808">Transferase</keyword>
<dbReference type="Pfam" id="PF12802">
    <property type="entry name" value="MarR_2"/>
    <property type="match status" value="1"/>
</dbReference>
<dbReference type="InterPro" id="IPR016181">
    <property type="entry name" value="Acyl_CoA_acyltransferase"/>
</dbReference>
<dbReference type="PANTHER" id="PTHR33164">
    <property type="entry name" value="TRANSCRIPTIONAL REGULATOR, MARR FAMILY"/>
    <property type="match status" value="1"/>
</dbReference>
<evidence type="ECO:0000313" key="4">
    <source>
        <dbReference type="Proteomes" id="UP000199051"/>
    </source>
</evidence>
<evidence type="ECO:0000259" key="2">
    <source>
        <dbReference type="PROSITE" id="PS51186"/>
    </source>
</evidence>
<dbReference type="PROSITE" id="PS50995">
    <property type="entry name" value="HTH_MARR_2"/>
    <property type="match status" value="1"/>
</dbReference>
<dbReference type="SUPFAM" id="SSF46785">
    <property type="entry name" value="Winged helix' DNA-binding domain"/>
    <property type="match status" value="1"/>
</dbReference>
<dbReference type="SMART" id="SM00347">
    <property type="entry name" value="HTH_MARR"/>
    <property type="match status" value="1"/>
</dbReference>
<dbReference type="PANTHER" id="PTHR33164:SF106">
    <property type="entry name" value="TRANSCRIPTIONAL REGULATORY PROTEIN"/>
    <property type="match status" value="1"/>
</dbReference>
<protein>
    <submittedName>
        <fullName evidence="3">Protein N-acetyltransferase, RimJ/RimL family</fullName>
    </submittedName>
</protein>
<dbReference type="RefSeq" id="WP_218150551.1">
    <property type="nucleotide sequence ID" value="NZ_FOGI01000001.1"/>
</dbReference>
<sequence length="311" mass="33694">MDVDDGDAGLELVHLLRRITGRLDLMAAEFAAANGLHPTDLRALIHLLDARREELAATPGWLSGKLALNSASVTALVDRLVRAGYVRRTRDNRDRRRVLLTVQDEAIRLGWSFYGGIITDMVDAMREFDGSELAVARRFLDRMHDVVRADKPTNPVVRLVPLDEATTERLLSVAVHEARPTDVMPTQDGADTWTPATENAFREFHRSHFHGANGTVMYAVESEGSLTGMIRMARVSQDEAETGMWLGRSARGKGIGTAALRALVAEAAAAGVRTIVADTTSGNSAALGALRTCGATLTHHGDDVRAELPIG</sequence>
<keyword evidence="4" id="KW-1185">Reference proteome</keyword>
<dbReference type="EMBL" id="FOGI01000001">
    <property type="protein sequence ID" value="SEQ93426.1"/>
    <property type="molecule type" value="Genomic_DNA"/>
</dbReference>
<gene>
    <name evidence="3" type="ORF">SAMN04487818_1011</name>
</gene>
<dbReference type="Gene3D" id="1.10.10.10">
    <property type="entry name" value="Winged helix-like DNA-binding domain superfamily/Winged helix DNA-binding domain"/>
    <property type="match status" value="1"/>
</dbReference>
<dbReference type="Pfam" id="PF13302">
    <property type="entry name" value="Acetyltransf_3"/>
    <property type="match status" value="1"/>
</dbReference>
<dbReference type="SUPFAM" id="SSF55729">
    <property type="entry name" value="Acyl-CoA N-acyltransferases (Nat)"/>
    <property type="match status" value="1"/>
</dbReference>
<reference evidence="4" key="1">
    <citation type="submission" date="2016-10" db="EMBL/GenBank/DDBJ databases">
        <authorList>
            <person name="Varghese N."/>
            <person name="Submissions S."/>
        </authorList>
    </citation>
    <scope>NUCLEOTIDE SEQUENCE [LARGE SCALE GENOMIC DNA]</scope>
    <source>
        <strain evidence="4">DSM 44260</strain>
    </source>
</reference>
<dbReference type="PROSITE" id="PS51186">
    <property type="entry name" value="GNAT"/>
    <property type="match status" value="1"/>
</dbReference>